<gene>
    <name evidence="11" type="ORF">ON753_26115</name>
</gene>
<evidence type="ECO:0000313" key="11">
    <source>
        <dbReference type="EMBL" id="MCX2725793.1"/>
    </source>
</evidence>
<dbReference type="InterPro" id="IPR036640">
    <property type="entry name" value="ABC1_TM_sf"/>
</dbReference>
<feature type="domain" description="ABC transmembrane type-1" evidence="10">
    <location>
        <begin position="17"/>
        <end position="293"/>
    </location>
</feature>
<feature type="transmembrane region" description="Helical" evidence="8">
    <location>
        <begin position="49"/>
        <end position="67"/>
    </location>
</feature>
<dbReference type="RefSeq" id="WP_265966927.1">
    <property type="nucleotide sequence ID" value="NZ_JAPEVI010000003.1"/>
</dbReference>
<accession>A0ABT3R957</accession>
<comment type="caution">
    <text evidence="11">The sequence shown here is derived from an EMBL/GenBank/DDBJ whole genome shotgun (WGS) entry which is preliminary data.</text>
</comment>
<keyword evidence="7 8" id="KW-0472">Membrane</keyword>
<dbReference type="NCBIfam" id="TIGR01194">
    <property type="entry name" value="cyc_pep_trnsptr"/>
    <property type="match status" value="1"/>
</dbReference>
<dbReference type="PANTHER" id="PTHR43553:SF11">
    <property type="entry name" value="ABC TRANSPORTER ATP-BINDING_PERMEASE PROTEIN YOJI"/>
    <property type="match status" value="1"/>
</dbReference>
<name>A0ABT3R957_9HYPH</name>
<dbReference type="Proteomes" id="UP001300261">
    <property type="component" value="Unassembled WGS sequence"/>
</dbReference>
<evidence type="ECO:0000256" key="1">
    <source>
        <dbReference type="ARBA" id="ARBA00004651"/>
    </source>
</evidence>
<evidence type="ECO:0000313" key="12">
    <source>
        <dbReference type="Proteomes" id="UP001300261"/>
    </source>
</evidence>
<dbReference type="InterPro" id="IPR011527">
    <property type="entry name" value="ABC1_TM_dom"/>
</dbReference>
<evidence type="ECO:0000256" key="2">
    <source>
        <dbReference type="ARBA" id="ARBA00022448"/>
    </source>
</evidence>
<feature type="transmembrane region" description="Helical" evidence="8">
    <location>
        <begin position="150"/>
        <end position="168"/>
    </location>
</feature>
<dbReference type="InterPro" id="IPR027417">
    <property type="entry name" value="P-loop_NTPase"/>
</dbReference>
<dbReference type="SMART" id="SM00382">
    <property type="entry name" value="AAA"/>
    <property type="match status" value="1"/>
</dbReference>
<sequence length="544" mass="60768">MNILRLIRGGPPASRRFIFVITGLSGLGNAGLVGLINQAAEQSLLGQEISLQLLIVYLLTLAFFLVSNRTSLQHANRFVQARLEATRRRVVSKIRKVDLRTLERMGEGDVYLTVAQETDHLSQTLPLIIGAAQSAVLLLSLLAYVAVLSLVSFAVVTAFLALGIMVFLNRQKALTGYLTEVHVHEAGLIDNLSHFTLGFQEIRLNADKNDALFAHFSERTGELKEVVLRDGARWVTLLQFSNAFILLLVGVVVFVLPIFFGGYTDTIYKIMAVSVFAVGPMAAVTSVIRLIGRAEAGLGHVFDLERRLDEGLPAKTGKSPRENSPFRSFSSIELTKATFRYVDSEGMITFTAGPLNFSLNRGEIVFMTGGNGSGKSTVLKMLCGLYVPDSGLLTCDGVEIRKENRQEFREIFSAIFTDFHLFDRPFGLEHVEQEEVERLIERMELSDKVGFEKGRFTTRDLSTGQRKRLAMILCMLEDREVYIFDEWAADQDSHFRDVFYREMLPDFKARGKTVLAVTHDDRYWDCCDRRVSLDLGTIVPTGAA</sequence>
<organism evidence="11 12">
    <name type="scientific">Roseibium salinum</name>
    <dbReference type="NCBI Taxonomy" id="1604349"/>
    <lineage>
        <taxon>Bacteria</taxon>
        <taxon>Pseudomonadati</taxon>
        <taxon>Pseudomonadota</taxon>
        <taxon>Alphaproteobacteria</taxon>
        <taxon>Hyphomicrobiales</taxon>
        <taxon>Stappiaceae</taxon>
        <taxon>Roseibium</taxon>
    </lineage>
</organism>
<dbReference type="InterPro" id="IPR003593">
    <property type="entry name" value="AAA+_ATPase"/>
</dbReference>
<evidence type="ECO:0000256" key="5">
    <source>
        <dbReference type="ARBA" id="ARBA00022840"/>
    </source>
</evidence>
<keyword evidence="4" id="KW-0547">Nucleotide-binding</keyword>
<feature type="transmembrane region" description="Helical" evidence="8">
    <location>
        <begin position="243"/>
        <end position="264"/>
    </location>
</feature>
<keyword evidence="12" id="KW-1185">Reference proteome</keyword>
<feature type="transmembrane region" description="Helical" evidence="8">
    <location>
        <begin position="270"/>
        <end position="291"/>
    </location>
</feature>
<dbReference type="InterPro" id="IPR003439">
    <property type="entry name" value="ABC_transporter-like_ATP-bd"/>
</dbReference>
<feature type="transmembrane region" description="Helical" evidence="8">
    <location>
        <begin position="17"/>
        <end position="37"/>
    </location>
</feature>
<dbReference type="SUPFAM" id="SSF90123">
    <property type="entry name" value="ABC transporter transmembrane region"/>
    <property type="match status" value="1"/>
</dbReference>
<keyword evidence="2" id="KW-0813">Transport</keyword>
<reference evidence="11 12" key="1">
    <citation type="journal article" date="2016" name="Int. J. Syst. Evol. Microbiol.">
        <title>Labrenzia salina sp. nov., isolated from the rhizosphere of the halophyte Arthrocnemum macrostachyum.</title>
        <authorList>
            <person name="Camacho M."/>
            <person name="Redondo-Gomez S."/>
            <person name="Rodriguez-Llorente I."/>
            <person name="Rohde M."/>
            <person name="Sproer C."/>
            <person name="Schumann P."/>
            <person name="Klenk H.P."/>
            <person name="Montero-Calasanz M.D.C."/>
        </authorList>
    </citation>
    <scope>NUCLEOTIDE SEQUENCE [LARGE SCALE GENOMIC DNA]</scope>
    <source>
        <strain evidence="11 12">DSM 29163</strain>
    </source>
</reference>
<feature type="transmembrane region" description="Helical" evidence="8">
    <location>
        <begin position="125"/>
        <end position="144"/>
    </location>
</feature>
<proteinExistence type="predicted"/>
<evidence type="ECO:0000256" key="7">
    <source>
        <dbReference type="ARBA" id="ARBA00023136"/>
    </source>
</evidence>
<dbReference type="Gene3D" id="1.20.1560.10">
    <property type="entry name" value="ABC transporter type 1, transmembrane domain"/>
    <property type="match status" value="1"/>
</dbReference>
<dbReference type="InterPro" id="IPR005898">
    <property type="entry name" value="Cyc_pep_transpt_SyrD/YojI"/>
</dbReference>
<dbReference type="PANTHER" id="PTHR43553">
    <property type="entry name" value="HEAVY METAL TRANSPORTER"/>
    <property type="match status" value="1"/>
</dbReference>
<dbReference type="Pfam" id="PF00005">
    <property type="entry name" value="ABC_tran"/>
    <property type="match status" value="1"/>
</dbReference>
<feature type="domain" description="ABC transporter" evidence="9">
    <location>
        <begin position="332"/>
        <end position="544"/>
    </location>
</feature>
<evidence type="ECO:0000256" key="6">
    <source>
        <dbReference type="ARBA" id="ARBA00022989"/>
    </source>
</evidence>
<keyword evidence="5" id="KW-0067">ATP-binding</keyword>
<evidence type="ECO:0000256" key="8">
    <source>
        <dbReference type="SAM" id="Phobius"/>
    </source>
</evidence>
<evidence type="ECO:0000256" key="3">
    <source>
        <dbReference type="ARBA" id="ARBA00022692"/>
    </source>
</evidence>
<dbReference type="SUPFAM" id="SSF52540">
    <property type="entry name" value="P-loop containing nucleoside triphosphate hydrolases"/>
    <property type="match status" value="1"/>
</dbReference>
<protein>
    <submittedName>
        <fullName evidence="11">Cyclic peptide export ABC transporter</fullName>
    </submittedName>
</protein>
<evidence type="ECO:0000259" key="10">
    <source>
        <dbReference type="PROSITE" id="PS50929"/>
    </source>
</evidence>
<comment type="subcellular location">
    <subcellularLocation>
        <location evidence="1">Cell membrane</location>
        <topology evidence="1">Multi-pass membrane protein</topology>
    </subcellularLocation>
</comment>
<keyword evidence="6 8" id="KW-1133">Transmembrane helix</keyword>
<evidence type="ECO:0000259" key="9">
    <source>
        <dbReference type="PROSITE" id="PS50893"/>
    </source>
</evidence>
<dbReference type="PROSITE" id="PS50893">
    <property type="entry name" value="ABC_TRANSPORTER_2"/>
    <property type="match status" value="1"/>
</dbReference>
<evidence type="ECO:0000256" key="4">
    <source>
        <dbReference type="ARBA" id="ARBA00022741"/>
    </source>
</evidence>
<dbReference type="EMBL" id="JAPEVI010000003">
    <property type="protein sequence ID" value="MCX2725793.1"/>
    <property type="molecule type" value="Genomic_DNA"/>
</dbReference>
<dbReference type="PROSITE" id="PS50929">
    <property type="entry name" value="ABC_TM1F"/>
    <property type="match status" value="1"/>
</dbReference>
<dbReference type="Gene3D" id="3.40.50.300">
    <property type="entry name" value="P-loop containing nucleotide triphosphate hydrolases"/>
    <property type="match status" value="1"/>
</dbReference>
<keyword evidence="3 8" id="KW-0812">Transmembrane</keyword>
<dbReference type="InterPro" id="IPR050095">
    <property type="entry name" value="ECF_ABC_transporter_ATP-bd"/>
</dbReference>